<keyword evidence="6" id="KW-0574">Periplasm</keyword>
<dbReference type="PANTHER" id="PTHR33308:SF9">
    <property type="entry name" value="PEPTIDOGLYCAN HYDROLASE FLGJ"/>
    <property type="match status" value="1"/>
</dbReference>
<keyword evidence="13" id="KW-0969">Cilium</keyword>
<dbReference type="EMBL" id="FOGC01000012">
    <property type="protein sequence ID" value="SER14747.1"/>
    <property type="molecule type" value="Genomic_DNA"/>
</dbReference>
<dbReference type="Gene3D" id="1.10.530.10">
    <property type="match status" value="1"/>
</dbReference>
<keyword evidence="13" id="KW-0966">Cell projection</keyword>
<keyword evidence="7" id="KW-1005">Bacterial flagellum biogenesis</keyword>
<keyword evidence="9" id="KW-0326">Glycosidase</keyword>
<evidence type="ECO:0000256" key="4">
    <source>
        <dbReference type="ARBA" id="ARBA00007974"/>
    </source>
</evidence>
<dbReference type="AlphaFoldDB" id="A0A1H9LU71"/>
<dbReference type="GO" id="GO:0042597">
    <property type="term" value="C:periplasmic space"/>
    <property type="evidence" value="ECO:0007669"/>
    <property type="project" value="UniProtKB-SubCell"/>
</dbReference>
<evidence type="ECO:0000256" key="5">
    <source>
        <dbReference type="ARBA" id="ARBA00013433"/>
    </source>
</evidence>
<dbReference type="RefSeq" id="WP_092677749.1">
    <property type="nucleotide sequence ID" value="NZ_FOGC01000012.1"/>
</dbReference>
<evidence type="ECO:0000256" key="6">
    <source>
        <dbReference type="ARBA" id="ARBA00022764"/>
    </source>
</evidence>
<evidence type="ECO:0000256" key="2">
    <source>
        <dbReference type="ARBA" id="ARBA00004418"/>
    </source>
</evidence>
<keyword evidence="14" id="KW-1185">Reference proteome</keyword>
<dbReference type="InterPro" id="IPR019301">
    <property type="entry name" value="Flagellar_prot_FlgJ_N"/>
</dbReference>
<comment type="similarity">
    <text evidence="3">In the N-terminal section; belongs to the FlgJ family.</text>
</comment>
<dbReference type="STRING" id="988801.SAMN05216522_11280"/>
<dbReference type="GO" id="GO:0016798">
    <property type="term" value="F:hydrolase activity, acting on glycosyl bonds"/>
    <property type="evidence" value="ECO:0007669"/>
    <property type="project" value="UniProtKB-KW"/>
</dbReference>
<gene>
    <name evidence="13" type="ORF">SAMN05216522_11280</name>
</gene>
<evidence type="ECO:0000256" key="9">
    <source>
        <dbReference type="ARBA" id="ARBA00023295"/>
    </source>
</evidence>
<comment type="subcellular location">
    <subcellularLocation>
        <location evidence="2">Periplasm</location>
    </subcellularLocation>
</comment>
<name>A0A1H9LU71_9GAMM</name>
<dbReference type="PRINTS" id="PR01002">
    <property type="entry name" value="FLGFLGJ"/>
</dbReference>
<dbReference type="InterPro" id="IPR051056">
    <property type="entry name" value="Glycosyl_Hydrolase_73"/>
</dbReference>
<dbReference type="SMART" id="SM00047">
    <property type="entry name" value="LYZ2"/>
    <property type="match status" value="1"/>
</dbReference>
<dbReference type="Pfam" id="PF10135">
    <property type="entry name" value="Rod-binding"/>
    <property type="match status" value="1"/>
</dbReference>
<dbReference type="InterPro" id="IPR023346">
    <property type="entry name" value="Lysozyme-like_dom_sf"/>
</dbReference>
<evidence type="ECO:0000256" key="3">
    <source>
        <dbReference type="ARBA" id="ARBA00006880"/>
    </source>
</evidence>
<evidence type="ECO:0000256" key="11">
    <source>
        <dbReference type="ARBA" id="ARBA00030835"/>
    </source>
</evidence>
<comment type="similarity">
    <text evidence="4">In the C-terminal section; belongs to the glycosyl hydrolase 73 family.</text>
</comment>
<dbReference type="InterPro" id="IPR002901">
    <property type="entry name" value="MGlyc_endo_b_GlcNAc-like_dom"/>
</dbReference>
<dbReference type="NCBIfam" id="TIGR02541">
    <property type="entry name" value="flagell_FlgJ"/>
    <property type="match status" value="1"/>
</dbReference>
<dbReference type="Gene3D" id="2.10.70.40">
    <property type="entry name" value="peptidoglycan hydrolase"/>
    <property type="match status" value="1"/>
</dbReference>
<protein>
    <recommendedName>
        <fullName evidence="5">Peptidoglycan hydrolase FlgJ</fullName>
    </recommendedName>
    <alternativeName>
        <fullName evidence="11">Muramidase FlgJ</fullName>
    </alternativeName>
</protein>
<proteinExistence type="inferred from homology"/>
<organism evidence="13 14">
    <name type="scientific">Rosenbergiella nectarea</name>
    <dbReference type="NCBI Taxonomy" id="988801"/>
    <lineage>
        <taxon>Bacteria</taxon>
        <taxon>Pseudomonadati</taxon>
        <taxon>Pseudomonadota</taxon>
        <taxon>Gammaproteobacteria</taxon>
        <taxon>Enterobacterales</taxon>
        <taxon>Erwiniaceae</taxon>
        <taxon>Rosenbergiella</taxon>
    </lineage>
</organism>
<sequence length="302" mass="33799">MDMTLTTGWDVNELNALRGAAKQSPQQNIAAVARQVEGIFLQMMLKSMRQSLPGGDLLGSDQQRLFTSLYDQQITQMTPDSHLGLAALIEKQMQPVTPPSAEVGQRALPFDNDRQFFQRVSQLVERKVDSVAQLAQPMQQFIKRLLPHVRSVSRETGIPVKLILAQAALESGWGQRQITTERGLPSHNLFGIKAGNRWQGPTTATLTTEYRQGQAEKTTEPFRVYRSWQEALQDYGDLLVNNPRYQAVTSARSAEQGAYALQQAGYATDPNYAQKLLTIIRQLNQSLPTHHPTATLNLNELF</sequence>
<dbReference type="Pfam" id="PF01832">
    <property type="entry name" value="Glucosaminidase"/>
    <property type="match status" value="1"/>
</dbReference>
<dbReference type="OrthoDB" id="289937at2"/>
<evidence type="ECO:0000313" key="14">
    <source>
        <dbReference type="Proteomes" id="UP000242515"/>
    </source>
</evidence>
<dbReference type="PANTHER" id="PTHR33308">
    <property type="entry name" value="PEPTIDOGLYCAN HYDROLASE FLGJ"/>
    <property type="match status" value="1"/>
</dbReference>
<comment type="function">
    <text evidence="1">Flagellum-specific muramidase which hydrolyzes the peptidoglycan layer to assemble the rod structure in the periplasmic space.</text>
</comment>
<dbReference type="GO" id="GO:0071973">
    <property type="term" value="P:bacterial-type flagellum-dependent cell motility"/>
    <property type="evidence" value="ECO:0007669"/>
    <property type="project" value="TreeGrafter"/>
</dbReference>
<dbReference type="GO" id="GO:0004040">
    <property type="term" value="F:amidase activity"/>
    <property type="evidence" value="ECO:0007669"/>
    <property type="project" value="InterPro"/>
</dbReference>
<evidence type="ECO:0000256" key="7">
    <source>
        <dbReference type="ARBA" id="ARBA00022795"/>
    </source>
</evidence>
<dbReference type="GO" id="GO:0071555">
    <property type="term" value="P:cell wall organization"/>
    <property type="evidence" value="ECO:0007669"/>
    <property type="project" value="UniProtKB-KW"/>
</dbReference>
<dbReference type="SUPFAM" id="SSF53955">
    <property type="entry name" value="Lysozyme-like"/>
    <property type="match status" value="1"/>
</dbReference>
<evidence type="ECO:0000259" key="12">
    <source>
        <dbReference type="SMART" id="SM00047"/>
    </source>
</evidence>
<evidence type="ECO:0000313" key="13">
    <source>
        <dbReference type="EMBL" id="SER14747.1"/>
    </source>
</evidence>
<keyword evidence="8" id="KW-0378">Hydrolase</keyword>
<evidence type="ECO:0000256" key="10">
    <source>
        <dbReference type="ARBA" id="ARBA00023316"/>
    </source>
</evidence>
<dbReference type="GO" id="GO:0044780">
    <property type="term" value="P:bacterial-type flagellum assembly"/>
    <property type="evidence" value="ECO:0007669"/>
    <property type="project" value="InterPro"/>
</dbReference>
<keyword evidence="10" id="KW-0961">Cell wall biogenesis/degradation</keyword>
<keyword evidence="13" id="KW-0282">Flagellum</keyword>
<reference evidence="14" key="1">
    <citation type="submission" date="2016-10" db="EMBL/GenBank/DDBJ databases">
        <authorList>
            <person name="Varghese N."/>
            <person name="Submissions S."/>
        </authorList>
    </citation>
    <scope>NUCLEOTIDE SEQUENCE [LARGE SCALE GENOMIC DNA]</scope>
    <source>
        <strain evidence="14">8N4</strain>
    </source>
</reference>
<accession>A0A1H9LU71</accession>
<feature type="domain" description="Mannosyl-glycoprotein endo-beta-N-acetylglucosamidase-like" evidence="12">
    <location>
        <begin position="131"/>
        <end position="291"/>
    </location>
</feature>
<evidence type="ECO:0000256" key="1">
    <source>
        <dbReference type="ARBA" id="ARBA00002954"/>
    </source>
</evidence>
<dbReference type="InterPro" id="IPR013377">
    <property type="entry name" value="FlgJ"/>
</dbReference>
<dbReference type="Proteomes" id="UP000242515">
    <property type="component" value="Unassembled WGS sequence"/>
</dbReference>
<evidence type="ECO:0000256" key="8">
    <source>
        <dbReference type="ARBA" id="ARBA00022801"/>
    </source>
</evidence>